<accession>A0A9P5NAZ6</accession>
<organism evidence="1 2">
    <name type="scientific">Gymnopilus junonius</name>
    <name type="common">Spectacular rustgill mushroom</name>
    <name type="synonym">Gymnopilus spectabilis subsp. junonius</name>
    <dbReference type="NCBI Taxonomy" id="109634"/>
    <lineage>
        <taxon>Eukaryota</taxon>
        <taxon>Fungi</taxon>
        <taxon>Dikarya</taxon>
        <taxon>Basidiomycota</taxon>
        <taxon>Agaricomycotina</taxon>
        <taxon>Agaricomycetes</taxon>
        <taxon>Agaricomycetidae</taxon>
        <taxon>Agaricales</taxon>
        <taxon>Agaricineae</taxon>
        <taxon>Hymenogastraceae</taxon>
        <taxon>Gymnopilus</taxon>
    </lineage>
</organism>
<evidence type="ECO:0000313" key="1">
    <source>
        <dbReference type="EMBL" id="KAF8879303.1"/>
    </source>
</evidence>
<dbReference type="AlphaFoldDB" id="A0A9P5NAZ6"/>
<keyword evidence="2" id="KW-1185">Reference proteome</keyword>
<protein>
    <submittedName>
        <fullName evidence="1">Uncharacterized protein</fullName>
    </submittedName>
</protein>
<gene>
    <name evidence="1" type="ORF">CPB84DRAFT_312731</name>
</gene>
<sequence length="156" mass="18114">MPRPKNPYGFDRRRRPYLQLFEILPIARESEDAKSLMRNLVKICAKYYSLHDPPSIQTESLGRIENELKRRYPQFFGGKDEVHEQRRYFALQVTMELHNQSRSSQKKELRKQLNGHQIVAYGSNVQQLTGYIVPQRAGGSSDVPPMIDPTATKIIL</sequence>
<dbReference type="EMBL" id="JADNYJ010000150">
    <property type="protein sequence ID" value="KAF8879303.1"/>
    <property type="molecule type" value="Genomic_DNA"/>
</dbReference>
<dbReference type="Proteomes" id="UP000724874">
    <property type="component" value="Unassembled WGS sequence"/>
</dbReference>
<reference evidence="1" key="1">
    <citation type="submission" date="2020-11" db="EMBL/GenBank/DDBJ databases">
        <authorList>
            <consortium name="DOE Joint Genome Institute"/>
            <person name="Ahrendt S."/>
            <person name="Riley R."/>
            <person name="Andreopoulos W."/>
            <person name="LaButti K."/>
            <person name="Pangilinan J."/>
            <person name="Ruiz-duenas F.J."/>
            <person name="Barrasa J.M."/>
            <person name="Sanchez-Garcia M."/>
            <person name="Camarero S."/>
            <person name="Miyauchi S."/>
            <person name="Serrano A."/>
            <person name="Linde D."/>
            <person name="Babiker R."/>
            <person name="Drula E."/>
            <person name="Ayuso-Fernandez I."/>
            <person name="Pacheco R."/>
            <person name="Padilla G."/>
            <person name="Ferreira P."/>
            <person name="Barriuso J."/>
            <person name="Kellner H."/>
            <person name="Castanera R."/>
            <person name="Alfaro M."/>
            <person name="Ramirez L."/>
            <person name="Pisabarro A.G."/>
            <person name="Kuo A."/>
            <person name="Tritt A."/>
            <person name="Lipzen A."/>
            <person name="He G."/>
            <person name="Yan M."/>
            <person name="Ng V."/>
            <person name="Cullen D."/>
            <person name="Martin F."/>
            <person name="Rosso M.-N."/>
            <person name="Henrissat B."/>
            <person name="Hibbett D."/>
            <person name="Martinez A.T."/>
            <person name="Grigoriev I.V."/>
        </authorList>
    </citation>
    <scope>NUCLEOTIDE SEQUENCE</scope>
    <source>
        <strain evidence="1">AH 44721</strain>
    </source>
</reference>
<evidence type="ECO:0000313" key="2">
    <source>
        <dbReference type="Proteomes" id="UP000724874"/>
    </source>
</evidence>
<proteinExistence type="predicted"/>
<name>A0A9P5NAZ6_GYMJU</name>
<comment type="caution">
    <text evidence="1">The sequence shown here is derived from an EMBL/GenBank/DDBJ whole genome shotgun (WGS) entry which is preliminary data.</text>
</comment>